<dbReference type="EMBL" id="QJKJ01006291">
    <property type="protein sequence ID" value="RDX87212.1"/>
    <property type="molecule type" value="Genomic_DNA"/>
</dbReference>
<feature type="non-terminal residue" evidence="1">
    <location>
        <position position="1"/>
    </location>
</feature>
<proteinExistence type="predicted"/>
<keyword evidence="2" id="KW-1185">Reference proteome</keyword>
<reference evidence="1" key="1">
    <citation type="submission" date="2018-05" db="EMBL/GenBank/DDBJ databases">
        <title>Draft genome of Mucuna pruriens seed.</title>
        <authorList>
            <person name="Nnadi N.E."/>
            <person name="Vos R."/>
            <person name="Hasami M.H."/>
            <person name="Devisetty U.K."/>
            <person name="Aguiy J.C."/>
        </authorList>
    </citation>
    <scope>NUCLEOTIDE SEQUENCE [LARGE SCALE GENOMIC DNA]</scope>
    <source>
        <strain evidence="1">JCA_2017</strain>
    </source>
</reference>
<sequence>MWRDRLIKIIHLEDCSDVEIAELGDGVVFDTSRALSTQPKEDGMWSHVSIFLILGALFKENSYGSETYTFGPPMIAQLQGDTRTRGIPIVCFFIYNKLKITLTLLSPKQVCEDQIEMRKVRV</sequence>
<dbReference type="Proteomes" id="UP000257109">
    <property type="component" value="Unassembled WGS sequence"/>
</dbReference>
<comment type="caution">
    <text evidence="1">The sequence shown here is derived from an EMBL/GenBank/DDBJ whole genome shotgun (WGS) entry which is preliminary data.</text>
</comment>
<dbReference type="AlphaFoldDB" id="A0A371G9I2"/>
<organism evidence="1 2">
    <name type="scientific">Mucuna pruriens</name>
    <name type="common">Velvet bean</name>
    <name type="synonym">Dolichos pruriens</name>
    <dbReference type="NCBI Taxonomy" id="157652"/>
    <lineage>
        <taxon>Eukaryota</taxon>
        <taxon>Viridiplantae</taxon>
        <taxon>Streptophyta</taxon>
        <taxon>Embryophyta</taxon>
        <taxon>Tracheophyta</taxon>
        <taxon>Spermatophyta</taxon>
        <taxon>Magnoliopsida</taxon>
        <taxon>eudicotyledons</taxon>
        <taxon>Gunneridae</taxon>
        <taxon>Pentapetalae</taxon>
        <taxon>rosids</taxon>
        <taxon>fabids</taxon>
        <taxon>Fabales</taxon>
        <taxon>Fabaceae</taxon>
        <taxon>Papilionoideae</taxon>
        <taxon>50 kb inversion clade</taxon>
        <taxon>NPAAA clade</taxon>
        <taxon>indigoferoid/millettioid clade</taxon>
        <taxon>Phaseoleae</taxon>
        <taxon>Mucuna</taxon>
    </lineage>
</organism>
<protein>
    <submittedName>
        <fullName evidence="1">Uncharacterized protein</fullName>
    </submittedName>
</protein>
<evidence type="ECO:0000313" key="1">
    <source>
        <dbReference type="EMBL" id="RDX87212.1"/>
    </source>
</evidence>
<name>A0A371G9I2_MUCPR</name>
<accession>A0A371G9I2</accession>
<evidence type="ECO:0000313" key="2">
    <source>
        <dbReference type="Proteomes" id="UP000257109"/>
    </source>
</evidence>
<gene>
    <name evidence="1" type="ORF">CR513_31352</name>
</gene>